<protein>
    <submittedName>
        <fullName evidence="10">PAS domain S-box-containing protein</fullName>
    </submittedName>
</protein>
<dbReference type="Gene3D" id="1.10.8.60">
    <property type="match status" value="1"/>
</dbReference>
<dbReference type="InterPro" id="IPR009057">
    <property type="entry name" value="Homeodomain-like_sf"/>
</dbReference>
<keyword evidence="6" id="KW-0804">Transcription</keyword>
<dbReference type="Pfam" id="PF02954">
    <property type="entry name" value="HTH_8"/>
    <property type="match status" value="1"/>
</dbReference>
<comment type="caution">
    <text evidence="10">The sequence shown here is derived from an EMBL/GenBank/DDBJ whole genome shotgun (WGS) entry which is preliminary data.</text>
</comment>
<keyword evidence="7" id="KW-0175">Coiled coil</keyword>
<dbReference type="InterPro" id="IPR003593">
    <property type="entry name" value="AAA+_ATPase"/>
</dbReference>
<accession>A0A362XC93</accession>
<dbReference type="PROSITE" id="PS00688">
    <property type="entry name" value="SIGMA54_INTERACT_3"/>
    <property type="match status" value="1"/>
</dbReference>
<dbReference type="Proteomes" id="UP000251545">
    <property type="component" value="Unassembled WGS sequence"/>
</dbReference>
<sequence length="780" mass="89448">MDKAKFNISKVLSESEFSDIIDKNTKISILGLDGHFIYVSEALSSFLDYKTSDLIRKPFSILNPDQYKSESFNKWLTSIKENEYWTDIIEIKTKKKQPLQSRCTISHINNSNNEIKCFFILLENATNYKNIDEYINNDKSYKWFFCKSPLPKSLIALSTLTYIDVNKSWQNYTGYSKEEAIGVSPNDLKLHNLLDQKLLEKIRITKKTSFKTNETTLINKEGDKKFAIVSFELIYINKKAYLLKVIKDITHCIMFQKELAKKAIQKKDALLKLTEIIGGNFDKTLEKITSISAKMLNVERVSIWNFNKDASSMVCLNAYNLSTGIYSNTLKFKADNYPNYFEALKRNKIIKVNNVLEHEATKKLADTYFNPLGITSTLDILIPYNNGNYGIICFEHIGTARKWTFEEEEFAAAIANIVALAIENRERRIVETQLLEVNDKLVNANNELRDLKKDLEKQNSYLREEIDLVFNYEEMVYGSAAFSKILTDAESVAETNATVLLLGESGTGKELLARAIHNISNRKDKPLIKVNCAAIPRELIESELFGHKKGSFTGAFSDKEGKFKLADGGTLFLDEIGELPLDLQPKLLRAIQESEIEQIGGTQVQKVDIRIIAATNRNLEQEVQNKNFREDLYFRINVFPILIPPLRDRPEDIPILIEHFVDKFCKKYNKSIKLISKDTKNKLQNYKWPGNIRELENLIERSVILSNNETLFVPGFKSASKELPISSTVLTLEEAQRIHIKQVLKQCNWKISGPRSASELLDVKPSTLRDKIKKLHIEKS</sequence>
<dbReference type="GO" id="GO:0043565">
    <property type="term" value="F:sequence-specific DNA binding"/>
    <property type="evidence" value="ECO:0007669"/>
    <property type="project" value="InterPro"/>
</dbReference>
<dbReference type="InterPro" id="IPR027417">
    <property type="entry name" value="P-loop_NTPase"/>
</dbReference>
<dbReference type="InterPro" id="IPR029016">
    <property type="entry name" value="GAF-like_dom_sf"/>
</dbReference>
<dbReference type="SUPFAM" id="SSF52540">
    <property type="entry name" value="P-loop containing nucleoside triphosphate hydrolases"/>
    <property type="match status" value="1"/>
</dbReference>
<dbReference type="InterPro" id="IPR002078">
    <property type="entry name" value="Sigma_54_int"/>
</dbReference>
<keyword evidence="2" id="KW-0067">ATP-binding</keyword>
<dbReference type="InterPro" id="IPR025943">
    <property type="entry name" value="Sigma_54_int_dom_ATP-bd_2"/>
</dbReference>
<evidence type="ECO:0000256" key="4">
    <source>
        <dbReference type="ARBA" id="ARBA00023125"/>
    </source>
</evidence>
<dbReference type="InterPro" id="IPR025662">
    <property type="entry name" value="Sigma_54_int_dom_ATP-bd_1"/>
</dbReference>
<dbReference type="PROSITE" id="PS00675">
    <property type="entry name" value="SIGMA54_INTERACT_1"/>
    <property type="match status" value="1"/>
</dbReference>
<dbReference type="CDD" id="cd00130">
    <property type="entry name" value="PAS"/>
    <property type="match status" value="2"/>
</dbReference>
<dbReference type="GO" id="GO:0006355">
    <property type="term" value="P:regulation of DNA-templated transcription"/>
    <property type="evidence" value="ECO:0007669"/>
    <property type="project" value="InterPro"/>
</dbReference>
<dbReference type="PROSITE" id="PS50045">
    <property type="entry name" value="SIGMA54_INTERACT_4"/>
    <property type="match status" value="1"/>
</dbReference>
<dbReference type="Gene3D" id="3.40.50.300">
    <property type="entry name" value="P-loop containing nucleotide triphosphate hydrolases"/>
    <property type="match status" value="1"/>
</dbReference>
<dbReference type="Gene3D" id="3.30.450.20">
    <property type="entry name" value="PAS domain"/>
    <property type="match status" value="2"/>
</dbReference>
<evidence type="ECO:0000259" key="9">
    <source>
        <dbReference type="PROSITE" id="PS50112"/>
    </source>
</evidence>
<keyword evidence="5" id="KW-0010">Activator</keyword>
<evidence type="ECO:0000256" key="3">
    <source>
        <dbReference type="ARBA" id="ARBA00023015"/>
    </source>
</evidence>
<dbReference type="PANTHER" id="PTHR32071:SF117">
    <property type="entry name" value="PTS-DEPENDENT DIHYDROXYACETONE KINASE OPERON REGULATORY PROTEIN-RELATED"/>
    <property type="match status" value="1"/>
</dbReference>
<dbReference type="PANTHER" id="PTHR32071">
    <property type="entry name" value="TRANSCRIPTIONAL REGULATORY PROTEIN"/>
    <property type="match status" value="1"/>
</dbReference>
<evidence type="ECO:0000256" key="7">
    <source>
        <dbReference type="SAM" id="Coils"/>
    </source>
</evidence>
<keyword evidence="4" id="KW-0238">DNA-binding</keyword>
<evidence type="ECO:0000313" key="10">
    <source>
        <dbReference type="EMBL" id="PQV48402.1"/>
    </source>
</evidence>
<feature type="domain" description="PAS" evidence="9">
    <location>
        <begin position="13"/>
        <end position="65"/>
    </location>
</feature>
<evidence type="ECO:0000313" key="11">
    <source>
        <dbReference type="Proteomes" id="UP000251545"/>
    </source>
</evidence>
<dbReference type="SUPFAM" id="SSF55785">
    <property type="entry name" value="PYP-like sensor domain (PAS domain)"/>
    <property type="match status" value="2"/>
</dbReference>
<dbReference type="Pfam" id="PF00158">
    <property type="entry name" value="Sigma54_activat"/>
    <property type="match status" value="1"/>
</dbReference>
<dbReference type="InterPro" id="IPR000014">
    <property type="entry name" value="PAS"/>
</dbReference>
<dbReference type="GO" id="GO:0005524">
    <property type="term" value="F:ATP binding"/>
    <property type="evidence" value="ECO:0007669"/>
    <property type="project" value="UniProtKB-KW"/>
</dbReference>
<dbReference type="SMART" id="SM00065">
    <property type="entry name" value="GAF"/>
    <property type="match status" value="1"/>
</dbReference>
<dbReference type="Gene3D" id="1.10.10.60">
    <property type="entry name" value="Homeodomain-like"/>
    <property type="match status" value="1"/>
</dbReference>
<dbReference type="PROSITE" id="PS00676">
    <property type="entry name" value="SIGMA54_INTERACT_2"/>
    <property type="match status" value="1"/>
</dbReference>
<dbReference type="PROSITE" id="PS50112">
    <property type="entry name" value="PAS"/>
    <property type="match status" value="1"/>
</dbReference>
<evidence type="ECO:0000256" key="1">
    <source>
        <dbReference type="ARBA" id="ARBA00022741"/>
    </source>
</evidence>
<feature type="domain" description="Sigma-54 factor interaction" evidence="8">
    <location>
        <begin position="475"/>
        <end position="704"/>
    </location>
</feature>
<evidence type="ECO:0000256" key="6">
    <source>
        <dbReference type="ARBA" id="ARBA00023163"/>
    </source>
</evidence>
<organism evidence="10 11">
    <name type="scientific">Jejuia pallidilutea</name>
    <dbReference type="NCBI Taxonomy" id="504487"/>
    <lineage>
        <taxon>Bacteria</taxon>
        <taxon>Pseudomonadati</taxon>
        <taxon>Bacteroidota</taxon>
        <taxon>Flavobacteriia</taxon>
        <taxon>Flavobacteriales</taxon>
        <taxon>Flavobacteriaceae</taxon>
        <taxon>Jejuia</taxon>
    </lineage>
</organism>
<dbReference type="CDD" id="cd00009">
    <property type="entry name" value="AAA"/>
    <property type="match status" value="1"/>
</dbReference>
<dbReference type="InterPro" id="IPR025944">
    <property type="entry name" value="Sigma_54_int_dom_CS"/>
</dbReference>
<dbReference type="SMART" id="SM00382">
    <property type="entry name" value="AAA"/>
    <property type="match status" value="1"/>
</dbReference>
<dbReference type="InterPro" id="IPR002197">
    <property type="entry name" value="HTH_Fis"/>
</dbReference>
<dbReference type="NCBIfam" id="TIGR00229">
    <property type="entry name" value="sensory_box"/>
    <property type="match status" value="1"/>
</dbReference>
<dbReference type="SUPFAM" id="SSF55781">
    <property type="entry name" value="GAF domain-like"/>
    <property type="match status" value="1"/>
</dbReference>
<evidence type="ECO:0000256" key="2">
    <source>
        <dbReference type="ARBA" id="ARBA00022840"/>
    </source>
</evidence>
<dbReference type="EMBL" id="PVEO01000005">
    <property type="protein sequence ID" value="PQV48402.1"/>
    <property type="molecule type" value="Genomic_DNA"/>
</dbReference>
<dbReference type="AlphaFoldDB" id="A0A362XC93"/>
<dbReference type="SUPFAM" id="SSF46689">
    <property type="entry name" value="Homeodomain-like"/>
    <property type="match status" value="1"/>
</dbReference>
<dbReference type="InterPro" id="IPR003018">
    <property type="entry name" value="GAF"/>
</dbReference>
<dbReference type="FunFam" id="3.40.50.300:FF:000006">
    <property type="entry name" value="DNA-binding transcriptional regulator NtrC"/>
    <property type="match status" value="1"/>
</dbReference>
<keyword evidence="3" id="KW-0805">Transcription regulation</keyword>
<dbReference type="InterPro" id="IPR035965">
    <property type="entry name" value="PAS-like_dom_sf"/>
</dbReference>
<dbReference type="Pfam" id="PF01590">
    <property type="entry name" value="GAF"/>
    <property type="match status" value="1"/>
</dbReference>
<feature type="coiled-coil region" evidence="7">
    <location>
        <begin position="427"/>
        <end position="465"/>
    </location>
</feature>
<evidence type="ECO:0000259" key="8">
    <source>
        <dbReference type="PROSITE" id="PS50045"/>
    </source>
</evidence>
<dbReference type="RefSeq" id="WP_105473845.1">
    <property type="nucleotide sequence ID" value="NZ_PVEO01000005.1"/>
</dbReference>
<dbReference type="InterPro" id="IPR058031">
    <property type="entry name" value="AAA_lid_NorR"/>
</dbReference>
<reference evidence="10 11" key="1">
    <citation type="submission" date="2018-02" db="EMBL/GenBank/DDBJ databases">
        <title>Genomic Encyclopedia of Archaeal and Bacterial Type Strains, Phase II (KMG-II): from individual species to whole genera.</title>
        <authorList>
            <person name="Goeker M."/>
        </authorList>
    </citation>
    <scope>NUCLEOTIDE SEQUENCE [LARGE SCALE GENOMIC DNA]</scope>
    <source>
        <strain evidence="10 11">DSM 21165</strain>
    </source>
</reference>
<dbReference type="Pfam" id="PF25601">
    <property type="entry name" value="AAA_lid_14"/>
    <property type="match status" value="1"/>
</dbReference>
<name>A0A362XC93_9FLAO</name>
<proteinExistence type="predicted"/>
<evidence type="ECO:0000256" key="5">
    <source>
        <dbReference type="ARBA" id="ARBA00023159"/>
    </source>
</evidence>
<dbReference type="Gene3D" id="3.30.450.40">
    <property type="match status" value="1"/>
</dbReference>
<dbReference type="Pfam" id="PF13426">
    <property type="entry name" value="PAS_9"/>
    <property type="match status" value="2"/>
</dbReference>
<gene>
    <name evidence="10" type="ORF">CLV33_105261</name>
</gene>
<keyword evidence="1" id="KW-0547">Nucleotide-binding</keyword>